<evidence type="ECO:0000313" key="1">
    <source>
        <dbReference type="EMBL" id="THG35861.1"/>
    </source>
</evidence>
<organism evidence="1 2">
    <name type="scientific">Orlajensenia flava</name>
    <dbReference type="NCBI Taxonomy" id="2565934"/>
    <lineage>
        <taxon>Bacteria</taxon>
        <taxon>Bacillati</taxon>
        <taxon>Actinomycetota</taxon>
        <taxon>Actinomycetes</taxon>
        <taxon>Micrococcales</taxon>
        <taxon>Microbacteriaceae</taxon>
        <taxon>Orlajensenia</taxon>
    </lineage>
</organism>
<dbReference type="Pfam" id="PF01663">
    <property type="entry name" value="Phosphodiest"/>
    <property type="match status" value="1"/>
</dbReference>
<accession>A0A4S4FZQ5</accession>
<dbReference type="Gene3D" id="3.40.720.10">
    <property type="entry name" value="Alkaline Phosphatase, subunit A"/>
    <property type="match status" value="1"/>
</dbReference>
<reference evidence="1 2" key="1">
    <citation type="submission" date="2019-04" db="EMBL/GenBank/DDBJ databases">
        <authorList>
            <person name="Jiang L."/>
        </authorList>
    </citation>
    <scope>NUCLEOTIDE SEQUENCE [LARGE SCALE GENOMIC DNA]</scope>
    <source>
        <strain evidence="1 2">YIM 131861</strain>
    </source>
</reference>
<dbReference type="Proteomes" id="UP000307380">
    <property type="component" value="Unassembled WGS sequence"/>
</dbReference>
<dbReference type="PANTHER" id="PTHR10151">
    <property type="entry name" value="ECTONUCLEOTIDE PYROPHOSPHATASE/PHOSPHODIESTERASE"/>
    <property type="match status" value="1"/>
</dbReference>
<dbReference type="PANTHER" id="PTHR10151:SF120">
    <property type="entry name" value="BIS(5'-ADENOSYL)-TRIPHOSPHATASE"/>
    <property type="match status" value="1"/>
</dbReference>
<sequence length="378" mass="40375">MVPAAPTPPPRLADVLASCLASALGAPNRLDLPAVRHAVVVLVDGLGAANLRQAAGHARYLSTRFTKRAVITGVFPATTAVGLGSLCTGVDPGQHGLVGYRVLDAANDRVVNQLSGWDDGMVPTVWQPLPTVFERAVAAGVPAYAVGPHRFADSGLSQALLRGAQYVPARSIADRFARASELIASTERALVYVYVPELDMAGHARGWESDRWIGELETLDAEIAAFARTLPSSTGALVTADHGILDVAAEKQVLFDTAPELIANVRHVGGDPRCLYLYIEPDAPHGAVDSLARSWRDLEGHRARVFTRDEAVADGLFGETTDAARSRIGDVVVSARAQIAYYDSRDPNVSARQMIGQHGAFTDDEMRVPCIRLGAFER</sequence>
<dbReference type="OrthoDB" id="9779267at2"/>
<proteinExistence type="predicted"/>
<dbReference type="EMBL" id="SSSN01000003">
    <property type="protein sequence ID" value="THG35861.1"/>
    <property type="molecule type" value="Genomic_DNA"/>
</dbReference>
<gene>
    <name evidence="1" type="ORF">E6C70_03270</name>
</gene>
<dbReference type="InterPro" id="IPR002591">
    <property type="entry name" value="Phosphodiest/P_Trfase"/>
</dbReference>
<dbReference type="InterPro" id="IPR017850">
    <property type="entry name" value="Alkaline_phosphatase_core_sf"/>
</dbReference>
<protein>
    <submittedName>
        <fullName evidence="1">Alkaline phosphatase family protein</fullName>
    </submittedName>
</protein>
<dbReference type="SUPFAM" id="SSF53649">
    <property type="entry name" value="Alkaline phosphatase-like"/>
    <property type="match status" value="1"/>
</dbReference>
<evidence type="ECO:0000313" key="2">
    <source>
        <dbReference type="Proteomes" id="UP000307380"/>
    </source>
</evidence>
<comment type="caution">
    <text evidence="1">The sequence shown here is derived from an EMBL/GenBank/DDBJ whole genome shotgun (WGS) entry which is preliminary data.</text>
</comment>
<dbReference type="AlphaFoldDB" id="A0A4S4FZQ5"/>
<name>A0A4S4FZQ5_9MICO</name>
<dbReference type="GO" id="GO:0016787">
    <property type="term" value="F:hydrolase activity"/>
    <property type="evidence" value="ECO:0007669"/>
    <property type="project" value="UniProtKB-ARBA"/>
</dbReference>
<keyword evidence="2" id="KW-1185">Reference proteome</keyword>